<protein>
    <recommendedName>
        <fullName evidence="7">CFEM domain-containing protein</fullName>
    </recommendedName>
</protein>
<feature type="domain" description="CFEM" evidence="7">
    <location>
        <begin position="29"/>
        <end position="139"/>
    </location>
</feature>
<dbReference type="HOGENOM" id="CLU_1722142_0_0_1"/>
<name>M2QXU9_CERS8</name>
<sequence length="152" mass="15488">MRPSLAVLALAAVASTSTLFSKRQFPGTSPSLAIQSSSPLPARVDNDGTDHPPTTDCAEDCLVNADFGGCAQTDDVCLCNSPAFIDSLNACIDAACTGGDLTIAEQEVEGLCAAVATPPSPHLVPICLASASLISSVAFSTISMIAIFSNLR</sequence>
<dbReference type="InterPro" id="IPR008427">
    <property type="entry name" value="Extracellular_membr_CFEM_dom"/>
</dbReference>
<keyword evidence="9" id="KW-1185">Reference proteome</keyword>
<dbReference type="STRING" id="914234.M2QXU9"/>
<feature type="compositionally biased region" description="Polar residues" evidence="5">
    <location>
        <begin position="26"/>
        <end position="39"/>
    </location>
</feature>
<gene>
    <name evidence="8" type="ORF">CERSUDRAFT_95223</name>
</gene>
<feature type="chain" id="PRO_5004024047" description="CFEM domain-containing protein" evidence="6">
    <location>
        <begin position="17"/>
        <end position="152"/>
    </location>
</feature>
<organism evidence="8 9">
    <name type="scientific">Ceriporiopsis subvermispora (strain B)</name>
    <name type="common">White-rot fungus</name>
    <name type="synonym">Gelatoporia subvermispora</name>
    <dbReference type="NCBI Taxonomy" id="914234"/>
    <lineage>
        <taxon>Eukaryota</taxon>
        <taxon>Fungi</taxon>
        <taxon>Dikarya</taxon>
        <taxon>Basidiomycota</taxon>
        <taxon>Agaricomycotina</taxon>
        <taxon>Agaricomycetes</taxon>
        <taxon>Polyporales</taxon>
        <taxon>Gelatoporiaceae</taxon>
        <taxon>Gelatoporia</taxon>
    </lineage>
</organism>
<evidence type="ECO:0000256" key="4">
    <source>
        <dbReference type="ARBA" id="ARBA00023157"/>
    </source>
</evidence>
<dbReference type="PROSITE" id="PS52012">
    <property type="entry name" value="CFEM"/>
    <property type="match status" value="1"/>
</dbReference>
<comment type="subcellular location">
    <subcellularLocation>
        <location evidence="1">Secreted</location>
    </subcellularLocation>
</comment>
<evidence type="ECO:0000256" key="2">
    <source>
        <dbReference type="ARBA" id="ARBA00022525"/>
    </source>
</evidence>
<reference evidence="8 9" key="1">
    <citation type="journal article" date="2012" name="Proc. Natl. Acad. Sci. U.S.A.">
        <title>Comparative genomics of Ceriporiopsis subvermispora and Phanerochaete chrysosporium provide insight into selective ligninolysis.</title>
        <authorList>
            <person name="Fernandez-Fueyo E."/>
            <person name="Ruiz-Duenas F.J."/>
            <person name="Ferreira P."/>
            <person name="Floudas D."/>
            <person name="Hibbett D.S."/>
            <person name="Canessa P."/>
            <person name="Larrondo L.F."/>
            <person name="James T.Y."/>
            <person name="Seelenfreund D."/>
            <person name="Lobos S."/>
            <person name="Polanco R."/>
            <person name="Tello M."/>
            <person name="Honda Y."/>
            <person name="Watanabe T."/>
            <person name="Watanabe T."/>
            <person name="Ryu J.S."/>
            <person name="Kubicek C.P."/>
            <person name="Schmoll M."/>
            <person name="Gaskell J."/>
            <person name="Hammel K.E."/>
            <person name="St John F.J."/>
            <person name="Vanden Wymelenberg A."/>
            <person name="Sabat G."/>
            <person name="Splinter BonDurant S."/>
            <person name="Syed K."/>
            <person name="Yadav J.S."/>
            <person name="Doddapaneni H."/>
            <person name="Subramanian V."/>
            <person name="Lavin J.L."/>
            <person name="Oguiza J.A."/>
            <person name="Perez G."/>
            <person name="Pisabarro A.G."/>
            <person name="Ramirez L."/>
            <person name="Santoyo F."/>
            <person name="Master E."/>
            <person name="Coutinho P.M."/>
            <person name="Henrissat B."/>
            <person name="Lombard V."/>
            <person name="Magnuson J.K."/>
            <person name="Kuees U."/>
            <person name="Hori C."/>
            <person name="Igarashi K."/>
            <person name="Samejima M."/>
            <person name="Held B.W."/>
            <person name="Barry K.W."/>
            <person name="LaButti K.M."/>
            <person name="Lapidus A."/>
            <person name="Lindquist E.A."/>
            <person name="Lucas S.M."/>
            <person name="Riley R."/>
            <person name="Salamov A.A."/>
            <person name="Hoffmeister D."/>
            <person name="Schwenk D."/>
            <person name="Hadar Y."/>
            <person name="Yarden O."/>
            <person name="de Vries R.P."/>
            <person name="Wiebenga A."/>
            <person name="Stenlid J."/>
            <person name="Eastwood D."/>
            <person name="Grigoriev I.V."/>
            <person name="Berka R.M."/>
            <person name="Blanchette R.A."/>
            <person name="Kersten P."/>
            <person name="Martinez A.T."/>
            <person name="Vicuna R."/>
            <person name="Cullen D."/>
        </authorList>
    </citation>
    <scope>NUCLEOTIDE SEQUENCE [LARGE SCALE GENOMIC DNA]</scope>
    <source>
        <strain evidence="8 9">B</strain>
    </source>
</reference>
<evidence type="ECO:0000313" key="9">
    <source>
        <dbReference type="Proteomes" id="UP000016930"/>
    </source>
</evidence>
<proteinExistence type="predicted"/>
<dbReference type="EMBL" id="KB445797">
    <property type="protein sequence ID" value="EMD36955.1"/>
    <property type="molecule type" value="Genomic_DNA"/>
</dbReference>
<dbReference type="OrthoDB" id="3065412at2759"/>
<keyword evidence="3 6" id="KW-0732">Signal</keyword>
<dbReference type="GO" id="GO:0005576">
    <property type="term" value="C:extracellular region"/>
    <property type="evidence" value="ECO:0007669"/>
    <property type="project" value="UniProtKB-SubCell"/>
</dbReference>
<dbReference type="Proteomes" id="UP000016930">
    <property type="component" value="Unassembled WGS sequence"/>
</dbReference>
<evidence type="ECO:0000256" key="1">
    <source>
        <dbReference type="ARBA" id="ARBA00004613"/>
    </source>
</evidence>
<evidence type="ECO:0000313" key="8">
    <source>
        <dbReference type="EMBL" id="EMD36955.1"/>
    </source>
</evidence>
<accession>M2QXU9</accession>
<feature type="signal peptide" evidence="6">
    <location>
        <begin position="1"/>
        <end position="16"/>
    </location>
</feature>
<dbReference type="Pfam" id="PF05730">
    <property type="entry name" value="CFEM"/>
    <property type="match status" value="1"/>
</dbReference>
<keyword evidence="4" id="KW-1015">Disulfide bond</keyword>
<feature type="region of interest" description="Disordered" evidence="5">
    <location>
        <begin position="23"/>
        <end position="51"/>
    </location>
</feature>
<evidence type="ECO:0000259" key="7">
    <source>
        <dbReference type="PROSITE" id="PS52012"/>
    </source>
</evidence>
<dbReference type="AlphaFoldDB" id="M2QXU9"/>
<evidence type="ECO:0000256" key="3">
    <source>
        <dbReference type="ARBA" id="ARBA00022729"/>
    </source>
</evidence>
<evidence type="ECO:0000256" key="5">
    <source>
        <dbReference type="SAM" id="MobiDB-lite"/>
    </source>
</evidence>
<keyword evidence="2" id="KW-0964">Secreted</keyword>
<evidence type="ECO:0000256" key="6">
    <source>
        <dbReference type="SAM" id="SignalP"/>
    </source>
</evidence>